<evidence type="ECO:0000313" key="6">
    <source>
        <dbReference type="EMBL" id="MCL6684297.1"/>
    </source>
</evidence>
<evidence type="ECO:0000256" key="5">
    <source>
        <dbReference type="SAM" id="Phobius"/>
    </source>
</evidence>
<proteinExistence type="predicted"/>
<dbReference type="InterPro" id="IPR001129">
    <property type="entry name" value="Membr-assoc_MAPEG"/>
</dbReference>
<evidence type="ECO:0000256" key="2">
    <source>
        <dbReference type="ARBA" id="ARBA00022692"/>
    </source>
</evidence>
<dbReference type="Proteomes" id="UP001165363">
    <property type="component" value="Unassembled WGS sequence"/>
</dbReference>
<keyword evidence="4 5" id="KW-0472">Membrane</keyword>
<keyword evidence="3 5" id="KW-1133">Transmembrane helix</keyword>
<feature type="transmembrane region" description="Helical" evidence="5">
    <location>
        <begin position="42"/>
        <end position="63"/>
    </location>
</feature>
<keyword evidence="7" id="KW-1185">Reference proteome</keyword>
<organism evidence="6 7">
    <name type="scientific">Sphingomonas alba</name>
    <dbReference type="NCBI Taxonomy" id="2908208"/>
    <lineage>
        <taxon>Bacteria</taxon>
        <taxon>Pseudomonadati</taxon>
        <taxon>Pseudomonadota</taxon>
        <taxon>Alphaproteobacteria</taxon>
        <taxon>Sphingomonadales</taxon>
        <taxon>Sphingomonadaceae</taxon>
        <taxon>Sphingomonas</taxon>
    </lineage>
</organism>
<dbReference type="PANTHER" id="PTHR31004">
    <property type="entry name" value="TRANSMEMBRANE PROTEIN 79"/>
    <property type="match status" value="1"/>
</dbReference>
<feature type="transmembrane region" description="Helical" evidence="5">
    <location>
        <begin position="144"/>
        <end position="168"/>
    </location>
</feature>
<name>A0ABT0RNS2_9SPHN</name>
<dbReference type="Pfam" id="PF01124">
    <property type="entry name" value="MAPEG"/>
    <property type="match status" value="1"/>
</dbReference>
<accession>A0ABT0RNS2</accession>
<dbReference type="RefSeq" id="WP_249848715.1">
    <property type="nucleotide sequence ID" value="NZ_JAMGBD010000002.1"/>
</dbReference>
<feature type="transmembrane region" description="Helical" evidence="5">
    <location>
        <begin position="117"/>
        <end position="138"/>
    </location>
</feature>
<dbReference type="Gene3D" id="1.20.120.550">
    <property type="entry name" value="Membrane associated eicosanoid/glutathione metabolism-like domain"/>
    <property type="match status" value="1"/>
</dbReference>
<evidence type="ECO:0000256" key="1">
    <source>
        <dbReference type="ARBA" id="ARBA00004370"/>
    </source>
</evidence>
<evidence type="ECO:0000256" key="4">
    <source>
        <dbReference type="ARBA" id="ARBA00023136"/>
    </source>
</evidence>
<dbReference type="EMBL" id="JAMGBD010000002">
    <property type="protein sequence ID" value="MCL6684297.1"/>
    <property type="molecule type" value="Genomic_DNA"/>
</dbReference>
<evidence type="ECO:0000313" key="7">
    <source>
        <dbReference type="Proteomes" id="UP001165363"/>
    </source>
</evidence>
<dbReference type="InterPro" id="IPR023352">
    <property type="entry name" value="MAPEG-like_dom_sf"/>
</dbReference>
<reference evidence="6" key="1">
    <citation type="submission" date="2022-05" db="EMBL/GenBank/DDBJ databases">
        <authorList>
            <person name="Jo J.-H."/>
            <person name="Im W.-T."/>
        </authorList>
    </citation>
    <scope>NUCLEOTIDE SEQUENCE</scope>
    <source>
        <strain evidence="6">SE158</strain>
    </source>
</reference>
<comment type="subcellular location">
    <subcellularLocation>
        <location evidence="1">Membrane</location>
    </subcellularLocation>
</comment>
<gene>
    <name evidence="6" type="ORF">LZ536_10345</name>
</gene>
<evidence type="ECO:0000256" key="3">
    <source>
        <dbReference type="ARBA" id="ARBA00022989"/>
    </source>
</evidence>
<comment type="caution">
    <text evidence="6">The sequence shown here is derived from an EMBL/GenBank/DDBJ whole genome shotgun (WGS) entry which is preliminary data.</text>
</comment>
<dbReference type="SUPFAM" id="SSF161084">
    <property type="entry name" value="MAPEG domain-like"/>
    <property type="match status" value="1"/>
</dbReference>
<dbReference type="PANTHER" id="PTHR31004:SF1">
    <property type="entry name" value="TRANSMEMBRANE PROTEIN 79"/>
    <property type="match status" value="1"/>
</dbReference>
<keyword evidence="2 5" id="KW-0812">Transmembrane</keyword>
<sequence>MTPDQRRVAIGAASGIISMAAAMWLLTAILPHAYAPTAGDRLAYAAAANACAAIVLFAMVVAVGNARFLSEAIDPTLHKESQRMEVDGRVADNTTQQFVIFCAATLGLAANISEDRIHVITAAAIVFVAARIAFWIGYRIHPLYRAFGFASTAYLNLGLILSAAWLAVR</sequence>
<feature type="transmembrane region" description="Helical" evidence="5">
    <location>
        <begin position="7"/>
        <end position="30"/>
    </location>
</feature>
<protein>
    <submittedName>
        <fullName evidence="6">MAPEG family protein</fullName>
    </submittedName>
</protein>